<evidence type="ECO:0000256" key="3">
    <source>
        <dbReference type="ARBA" id="ARBA00011882"/>
    </source>
</evidence>
<feature type="domain" description="Plastocyanin-like" evidence="13">
    <location>
        <begin position="74"/>
        <end position="185"/>
    </location>
</feature>
<evidence type="ECO:0000256" key="5">
    <source>
        <dbReference type="ARBA" id="ARBA00022723"/>
    </source>
</evidence>
<evidence type="ECO:0000256" key="1">
    <source>
        <dbReference type="ARBA" id="ARBA00010609"/>
    </source>
</evidence>
<dbReference type="FunFam" id="2.60.40.420:FF:000093">
    <property type="entry name" value="Copper-containing nitrite reductase"/>
    <property type="match status" value="1"/>
</dbReference>
<feature type="domain" description="Plastocyanin-like" evidence="12">
    <location>
        <begin position="231"/>
        <end position="333"/>
    </location>
</feature>
<evidence type="ECO:0000256" key="7">
    <source>
        <dbReference type="ARBA" id="ARBA00023002"/>
    </source>
</evidence>
<dbReference type="NCBIfam" id="TIGR02376">
    <property type="entry name" value="Cu_nitrite_red"/>
    <property type="match status" value="1"/>
</dbReference>
<gene>
    <name evidence="14" type="primary">nirK</name>
    <name evidence="14" type="ORF">DS843_12840</name>
</gene>
<feature type="signal peptide" evidence="11">
    <location>
        <begin position="1"/>
        <end position="27"/>
    </location>
</feature>
<dbReference type="SUPFAM" id="SSF49503">
    <property type="entry name" value="Cupredoxins"/>
    <property type="match status" value="2"/>
</dbReference>
<comment type="cofactor">
    <cofactor evidence="11">
        <name>Cu(+)</name>
        <dbReference type="ChEBI" id="CHEBI:49552"/>
    </cofactor>
    <text evidence="11">Binds 1 Cu(+) ion.</text>
</comment>
<evidence type="ECO:0000313" key="15">
    <source>
        <dbReference type="Proteomes" id="UP000480854"/>
    </source>
</evidence>
<evidence type="ECO:0000256" key="8">
    <source>
        <dbReference type="ARBA" id="ARBA00023008"/>
    </source>
</evidence>
<keyword evidence="15" id="KW-1185">Reference proteome</keyword>
<comment type="caution">
    <text evidence="14">The sequence shown here is derived from an EMBL/GenBank/DDBJ whole genome shotgun (WGS) entry which is preliminary data.</text>
</comment>
<dbReference type="EMBL" id="QOKW01000008">
    <property type="protein sequence ID" value="KAA0680716.1"/>
    <property type="molecule type" value="Genomic_DNA"/>
</dbReference>
<evidence type="ECO:0000313" key="14">
    <source>
        <dbReference type="EMBL" id="KAA0680716.1"/>
    </source>
</evidence>
<evidence type="ECO:0000256" key="2">
    <source>
        <dbReference type="ARBA" id="ARBA00011233"/>
    </source>
</evidence>
<dbReference type="Pfam" id="PF07732">
    <property type="entry name" value="Cu-oxidase_3"/>
    <property type="match status" value="1"/>
</dbReference>
<dbReference type="PANTHER" id="PTHR11709">
    <property type="entry name" value="MULTI-COPPER OXIDASE"/>
    <property type="match status" value="1"/>
</dbReference>
<dbReference type="Gene3D" id="2.60.40.420">
    <property type="entry name" value="Cupredoxins - blue copper proteins"/>
    <property type="match status" value="2"/>
</dbReference>
<dbReference type="InterPro" id="IPR001287">
    <property type="entry name" value="NO2-reductase_Cu"/>
</dbReference>
<evidence type="ECO:0000256" key="9">
    <source>
        <dbReference type="ARBA" id="ARBA00049340"/>
    </source>
</evidence>
<reference evidence="14 15" key="1">
    <citation type="submission" date="2018-07" db="EMBL/GenBank/DDBJ databases">
        <title>Genome sequence of Azospirillum sp. ATCC 49961.</title>
        <authorList>
            <person name="Sant'Anna F.H."/>
            <person name="Baldani J.I."/>
            <person name="Zilli J.E."/>
            <person name="Reis V.M."/>
            <person name="Hartmann A."/>
            <person name="Cruz L."/>
            <person name="de Souza E.M."/>
            <person name="de Oliveira Pedrosa F."/>
            <person name="Passaglia L.M.P."/>
        </authorList>
    </citation>
    <scope>NUCLEOTIDE SEQUENCE [LARGE SCALE GENOMIC DNA]</scope>
    <source>
        <strain evidence="14 15">ATCC 49961</strain>
    </source>
</reference>
<feature type="binding site" description="type 1 copper site" evidence="10">
    <location>
        <position position="171"/>
    </location>
    <ligand>
        <name>Cu cation</name>
        <dbReference type="ChEBI" id="CHEBI:23378"/>
        <label>1</label>
    </ligand>
</feature>
<feature type="binding site" description="type 1 copper site" evidence="10">
    <location>
        <position position="163"/>
    </location>
    <ligand>
        <name>Cu cation</name>
        <dbReference type="ChEBI" id="CHEBI:23378"/>
        <label>1</label>
    </ligand>
</feature>
<dbReference type="InterPro" id="IPR011707">
    <property type="entry name" value="Cu-oxidase-like_N"/>
</dbReference>
<dbReference type="RefSeq" id="WP_149469290.1">
    <property type="nucleotide sequence ID" value="NZ_QOKW01000008.1"/>
</dbReference>
<evidence type="ECO:0000259" key="13">
    <source>
        <dbReference type="Pfam" id="PF07732"/>
    </source>
</evidence>
<accession>A0A9W7NJP2</accession>
<dbReference type="InterPro" id="IPR011706">
    <property type="entry name" value="Cu-oxidase_C"/>
</dbReference>
<dbReference type="Pfam" id="PF07731">
    <property type="entry name" value="Cu-oxidase_2"/>
    <property type="match status" value="1"/>
</dbReference>
<evidence type="ECO:0000256" key="11">
    <source>
        <dbReference type="RuleBase" id="RU365025"/>
    </source>
</evidence>
<dbReference type="CDD" id="cd11020">
    <property type="entry name" value="CuRO_1_CuNIR"/>
    <property type="match status" value="1"/>
</dbReference>
<feature type="binding site" description="type 1 copper site" evidence="10">
    <location>
        <position position="127"/>
    </location>
    <ligand>
        <name>Cu cation</name>
        <dbReference type="ChEBI" id="CHEBI:23378"/>
        <label>1</label>
    </ligand>
</feature>
<feature type="chain" id="PRO_5041014965" description="Copper-containing nitrite reductase" evidence="11">
    <location>
        <begin position="28"/>
        <end position="358"/>
    </location>
</feature>
<dbReference type="InterPro" id="IPR045087">
    <property type="entry name" value="Cu-oxidase_fam"/>
</dbReference>
<dbReference type="GO" id="GO:0005507">
    <property type="term" value="F:copper ion binding"/>
    <property type="evidence" value="ECO:0007669"/>
    <property type="project" value="InterPro"/>
</dbReference>
<dbReference type="PANTHER" id="PTHR11709:SF394">
    <property type="entry name" value="FI03373P-RELATED"/>
    <property type="match status" value="1"/>
</dbReference>
<proteinExistence type="inferred from homology"/>
<dbReference type="Proteomes" id="UP000480854">
    <property type="component" value="Unassembled WGS sequence"/>
</dbReference>
<feature type="binding site" description="type 1 copper site" evidence="10">
    <location>
        <position position="162"/>
    </location>
    <ligand>
        <name>Cu cation</name>
        <dbReference type="ChEBI" id="CHEBI:23378"/>
        <label>1</label>
    </ligand>
</feature>
<keyword evidence="11" id="KW-0732">Signal</keyword>
<evidence type="ECO:0000259" key="12">
    <source>
        <dbReference type="Pfam" id="PF07731"/>
    </source>
</evidence>
<dbReference type="GO" id="GO:0050421">
    <property type="term" value="F:nitrite reductase (NO-forming) activity"/>
    <property type="evidence" value="ECO:0007669"/>
    <property type="project" value="UniProtKB-EC"/>
</dbReference>
<protein>
    <recommendedName>
        <fullName evidence="4 11">Copper-containing nitrite reductase</fullName>
        <ecNumber evidence="3 11">1.7.2.1</ecNumber>
    </recommendedName>
</protein>
<comment type="catalytic activity">
    <reaction evidence="9 11">
        <text>nitric oxide + Fe(III)-[cytochrome c] + H2O = Fe(II)-[cytochrome c] + nitrite + 2 H(+)</text>
        <dbReference type="Rhea" id="RHEA:15233"/>
        <dbReference type="Rhea" id="RHEA-COMP:10350"/>
        <dbReference type="Rhea" id="RHEA-COMP:14399"/>
        <dbReference type="ChEBI" id="CHEBI:15377"/>
        <dbReference type="ChEBI" id="CHEBI:15378"/>
        <dbReference type="ChEBI" id="CHEBI:16301"/>
        <dbReference type="ChEBI" id="CHEBI:16480"/>
        <dbReference type="ChEBI" id="CHEBI:29033"/>
        <dbReference type="ChEBI" id="CHEBI:29034"/>
        <dbReference type="EC" id="1.7.2.1"/>
    </reaction>
</comment>
<keyword evidence="5 10" id="KW-0479">Metal-binding</keyword>
<sequence>MKTKTFLATVSAAALFALSGALTGVGAASATTLYAEPKVKEPTVDIVQDPAAVPAPEAAGKRAPKTHNVVLTTTEVEARLDDGTTYTYWTFNNKVPGPMVRVRVGDTVNVAMTNAPGSIMNHSVDFHAATGFLGGGQITQAEPGQTKEFSFKAMAPGVYVYHCATPMVAQHIAKGMFGLIVVEPEGGLPKVDKEFYVMQQEIYAAKAKNLPTAEDDYDGLVNEKPGYLVFNGAVGGLVKDKPLKANVGETVRIWFGVGGPNFTSSFHVIGEIFDRVHNLGDLDSPPLKNVQTVTVAPGGATMVEFKVDYPGKYALVDHALSRATKGLIGILEVEGKPDDSIILDKSGDSRKQLGEMKH</sequence>
<dbReference type="AlphaFoldDB" id="A0A9W7NJP2"/>
<keyword evidence="7 11" id="KW-0560">Oxidoreductase</keyword>
<comment type="similarity">
    <text evidence="1 11">Belongs to the multicopper oxidase family.</text>
</comment>
<feature type="binding site" description="type 1 copper site" evidence="10">
    <location>
        <position position="318"/>
    </location>
    <ligand>
        <name>Cu cation</name>
        <dbReference type="ChEBI" id="CHEBI:23378"/>
        <label>1</label>
    </ligand>
</feature>
<comment type="subunit">
    <text evidence="2 11">Homotrimer.</text>
</comment>
<dbReference type="InterPro" id="IPR008972">
    <property type="entry name" value="Cupredoxin"/>
</dbReference>
<organism evidence="14 15">
    <name type="scientific">Roseomonas genomospecies 6</name>
    <dbReference type="NCBI Taxonomy" id="214106"/>
    <lineage>
        <taxon>Bacteria</taxon>
        <taxon>Pseudomonadati</taxon>
        <taxon>Pseudomonadota</taxon>
        <taxon>Alphaproteobacteria</taxon>
        <taxon>Acetobacterales</taxon>
        <taxon>Roseomonadaceae</taxon>
        <taxon>Roseomonas</taxon>
    </lineage>
</organism>
<evidence type="ECO:0000256" key="10">
    <source>
        <dbReference type="PIRSR" id="PIRSR601287-1"/>
    </source>
</evidence>
<dbReference type="PRINTS" id="PR00695">
    <property type="entry name" value="CUNO2RDTASE"/>
</dbReference>
<name>A0A9W7NJP2_9PROT</name>
<dbReference type="CDD" id="cd04208">
    <property type="entry name" value="CuRO_2_CuNIR"/>
    <property type="match status" value="1"/>
</dbReference>
<keyword evidence="8 10" id="KW-0186">Copper</keyword>
<comment type="cofactor">
    <cofactor evidence="11">
        <name>Cu(2+)</name>
        <dbReference type="ChEBI" id="CHEBI:29036"/>
    </cofactor>
    <text evidence="11">Binds 1 Cu(+) ion.</text>
</comment>
<dbReference type="EC" id="1.7.2.1" evidence="3 11"/>
<feature type="binding site" description="type 1 copper site" evidence="10">
    <location>
        <position position="176"/>
    </location>
    <ligand>
        <name>Cu cation</name>
        <dbReference type="ChEBI" id="CHEBI:23378"/>
        <label>1</label>
    </ligand>
</feature>
<evidence type="ECO:0000256" key="4">
    <source>
        <dbReference type="ARBA" id="ARBA00017290"/>
    </source>
</evidence>
<dbReference type="OrthoDB" id="9757546at2"/>
<keyword evidence="6" id="KW-0677">Repeat</keyword>
<feature type="binding site" description="type 1 copper site" evidence="10">
    <location>
        <position position="122"/>
    </location>
    <ligand>
        <name>Cu cation</name>
        <dbReference type="ChEBI" id="CHEBI:23378"/>
        <label>1</label>
    </ligand>
</feature>
<evidence type="ECO:0000256" key="6">
    <source>
        <dbReference type="ARBA" id="ARBA00022737"/>
    </source>
</evidence>